<dbReference type="GO" id="GO:0000160">
    <property type="term" value="P:phosphorelay signal transduction system"/>
    <property type="evidence" value="ECO:0007669"/>
    <property type="project" value="InterPro"/>
</dbReference>
<dbReference type="RefSeq" id="WP_126842449.1">
    <property type="nucleotide sequence ID" value="NZ_PIQH01000009.1"/>
</dbReference>
<dbReference type="InterPro" id="IPR052016">
    <property type="entry name" value="Bact_Sigma-Reg"/>
</dbReference>
<reference evidence="4 5" key="1">
    <citation type="journal article" date="2011" name="Front. Microbiol.">
        <title>Genomic signatures of strain selection and enhancement in Bacillus atrophaeus var. globigii, a historical biowarfare simulant.</title>
        <authorList>
            <person name="Gibbons H.S."/>
            <person name="Broomall S.M."/>
            <person name="McNew L.A."/>
            <person name="Daligault H."/>
            <person name="Chapman C."/>
            <person name="Bruce D."/>
            <person name="Karavis M."/>
            <person name="Krepps M."/>
            <person name="McGregor P.A."/>
            <person name="Hong C."/>
            <person name="Park K.H."/>
            <person name="Akmal A."/>
            <person name="Feldman A."/>
            <person name="Lin J.S."/>
            <person name="Chang W.E."/>
            <person name="Higgs B.W."/>
            <person name="Demirev P."/>
            <person name="Lindquist J."/>
            <person name="Liem A."/>
            <person name="Fochler E."/>
            <person name="Read T.D."/>
            <person name="Tapia R."/>
            <person name="Johnson S."/>
            <person name="Bishop-Lilly K.A."/>
            <person name="Detter C."/>
            <person name="Han C."/>
            <person name="Sozhamannan S."/>
            <person name="Rosenzweig C.N."/>
            <person name="Skowronski E.W."/>
        </authorList>
    </citation>
    <scope>NUCLEOTIDE SEQUENCE [LARGE SCALE GENOMIC DNA]</scope>
    <source>
        <strain evidence="4 5">CC-PW-9</strain>
    </source>
</reference>
<sequence length="560" mass="62057">MRILVVDDQSANRLLLQGVLTNNGHQVCTAIDGIDALERFEQFAPDIVLLDVMMPRLDGLKTAPRLKAMADDVHLPIIFITALDDQQTLLQCLKQGGDDFIGMPFEPIVLEAKIQAHARVRELSQTLAEKNRILAWHSNRMQREQNIVRHMLQNALADNCLDLDGIQTHVSPASTFNGDICLATPGPLGNLYLFLGDFTGHGLAPATGALPVSQTFFSMAKRGLSVSEIAAECNQRLVQLLPDDMFCAAFIIELSANGERLTVWNGGMPDGLLIDSAGAIQQRIESTHMALGILDPDEFDSRVSFVRVNEQSTLVLFSDGLSELTNSAGQVLGEDGVARIIAEHSGPCMKPLVEQVRTFSGGEKQRDDLTVAMLECRATGLPVEQVTGKQQHLPFAVEVTINDEEIRSRDPISSIINALCQLQALRSHKSTLYLLIAEIYNNAVDHGLLNLDSDLKEGREGFEHYYDIRKQRLEQLTGASLKLRIDYYPQESRLEICLTELASGNVQFEPLIATEKPSNATDDAPYGRGLSLVKVLADEVRWDEHNRCMKIRYKLNHRSV</sequence>
<comment type="caution">
    <text evidence="4">The sequence shown here is derived from an EMBL/GenBank/DDBJ whole genome shotgun (WGS) entry which is preliminary data.</text>
</comment>
<dbReference type="PROSITE" id="PS50110">
    <property type="entry name" value="RESPONSE_REGULATORY"/>
    <property type="match status" value="1"/>
</dbReference>
<dbReference type="InterPro" id="IPR011006">
    <property type="entry name" value="CheY-like_superfamily"/>
</dbReference>
<keyword evidence="1" id="KW-0378">Hydrolase</keyword>
<dbReference type="PANTHER" id="PTHR43156">
    <property type="entry name" value="STAGE II SPORULATION PROTEIN E-RELATED"/>
    <property type="match status" value="1"/>
</dbReference>
<name>A0A432ZLP5_9GAMM</name>
<keyword evidence="5" id="KW-1185">Reference proteome</keyword>
<protein>
    <recommendedName>
        <fullName evidence="3">Response regulatory domain-containing protein</fullName>
    </recommendedName>
</protein>
<dbReference type="OrthoDB" id="9811749at2"/>
<organism evidence="4 5">
    <name type="scientific">Idiomarina tyrosinivorans</name>
    <dbReference type="NCBI Taxonomy" id="1445662"/>
    <lineage>
        <taxon>Bacteria</taxon>
        <taxon>Pseudomonadati</taxon>
        <taxon>Pseudomonadota</taxon>
        <taxon>Gammaproteobacteria</taxon>
        <taxon>Alteromonadales</taxon>
        <taxon>Idiomarinaceae</taxon>
        <taxon>Idiomarina</taxon>
    </lineage>
</organism>
<dbReference type="InterPro" id="IPR001932">
    <property type="entry name" value="PPM-type_phosphatase-like_dom"/>
</dbReference>
<evidence type="ECO:0000313" key="4">
    <source>
        <dbReference type="EMBL" id="RUO78879.1"/>
    </source>
</evidence>
<dbReference type="InterPro" id="IPR036457">
    <property type="entry name" value="PPM-type-like_dom_sf"/>
</dbReference>
<feature type="domain" description="Response regulatory" evidence="3">
    <location>
        <begin position="2"/>
        <end position="118"/>
    </location>
</feature>
<dbReference type="Pfam" id="PF00072">
    <property type="entry name" value="Response_reg"/>
    <property type="match status" value="1"/>
</dbReference>
<evidence type="ECO:0000259" key="3">
    <source>
        <dbReference type="PROSITE" id="PS50110"/>
    </source>
</evidence>
<dbReference type="InterPro" id="IPR036890">
    <property type="entry name" value="HATPase_C_sf"/>
</dbReference>
<keyword evidence="2" id="KW-0597">Phosphoprotein</keyword>
<dbReference type="SMART" id="SM00448">
    <property type="entry name" value="REC"/>
    <property type="match status" value="1"/>
</dbReference>
<dbReference type="InterPro" id="IPR001789">
    <property type="entry name" value="Sig_transdc_resp-reg_receiver"/>
</dbReference>
<dbReference type="EMBL" id="PIQH01000009">
    <property type="protein sequence ID" value="RUO78879.1"/>
    <property type="molecule type" value="Genomic_DNA"/>
</dbReference>
<dbReference type="Gene3D" id="3.40.50.2300">
    <property type="match status" value="1"/>
</dbReference>
<dbReference type="AlphaFoldDB" id="A0A432ZLP5"/>
<accession>A0A432ZLP5</accession>
<dbReference type="Gene3D" id="3.60.40.10">
    <property type="entry name" value="PPM-type phosphatase domain"/>
    <property type="match status" value="1"/>
</dbReference>
<feature type="modified residue" description="4-aspartylphosphate" evidence="2">
    <location>
        <position position="51"/>
    </location>
</feature>
<evidence type="ECO:0000256" key="2">
    <source>
        <dbReference type="PROSITE-ProRule" id="PRU00169"/>
    </source>
</evidence>
<evidence type="ECO:0000313" key="5">
    <source>
        <dbReference type="Proteomes" id="UP000287996"/>
    </source>
</evidence>
<gene>
    <name evidence="4" type="ORF">CWI84_10005</name>
</gene>
<proteinExistence type="predicted"/>
<dbReference type="SMART" id="SM00331">
    <property type="entry name" value="PP2C_SIG"/>
    <property type="match status" value="1"/>
</dbReference>
<dbReference type="PANTHER" id="PTHR43156:SF2">
    <property type="entry name" value="STAGE II SPORULATION PROTEIN E"/>
    <property type="match status" value="1"/>
</dbReference>
<dbReference type="Proteomes" id="UP000287996">
    <property type="component" value="Unassembled WGS sequence"/>
</dbReference>
<dbReference type="GO" id="GO:0016791">
    <property type="term" value="F:phosphatase activity"/>
    <property type="evidence" value="ECO:0007669"/>
    <property type="project" value="TreeGrafter"/>
</dbReference>
<dbReference type="Pfam" id="PF07228">
    <property type="entry name" value="SpoIIE"/>
    <property type="match status" value="1"/>
</dbReference>
<dbReference type="SUPFAM" id="SSF52172">
    <property type="entry name" value="CheY-like"/>
    <property type="match status" value="1"/>
</dbReference>
<dbReference type="Gene3D" id="3.30.565.10">
    <property type="entry name" value="Histidine kinase-like ATPase, C-terminal domain"/>
    <property type="match status" value="1"/>
</dbReference>
<evidence type="ECO:0000256" key="1">
    <source>
        <dbReference type="ARBA" id="ARBA00022801"/>
    </source>
</evidence>